<accession>A0A553QU78</accession>
<sequence length="158" mass="17535">MDAMHLLRGDLVDSYNTTIPAETIGHLPVIEATVLIWVNAQFPQTYSNVNILQMQESSVKGGYKSLGMYHLLRMSRMGPPLITYPVKYLRRGAFISPCLADGLSGVELFVGGGDEDNQEWHPPVEDTSEAQQTGIAIQGKSSFEAFLKKILDLDRDLH</sequence>
<dbReference type="EMBL" id="SRMA01025527">
    <property type="protein sequence ID" value="TRY93520.1"/>
    <property type="molecule type" value="Genomic_DNA"/>
</dbReference>
<proteinExistence type="predicted"/>
<keyword evidence="2" id="KW-1185">Reference proteome</keyword>
<dbReference type="Proteomes" id="UP000316079">
    <property type="component" value="Unassembled WGS sequence"/>
</dbReference>
<reference evidence="1 2" key="1">
    <citation type="journal article" date="2019" name="Sci. Data">
        <title>Hybrid genome assembly and annotation of Danionella translucida.</title>
        <authorList>
            <person name="Kadobianskyi M."/>
            <person name="Schulze L."/>
            <person name="Schuelke M."/>
            <person name="Judkewitz B."/>
        </authorList>
    </citation>
    <scope>NUCLEOTIDE SEQUENCE [LARGE SCALE GENOMIC DNA]</scope>
    <source>
        <strain evidence="1 2">Bolton</strain>
    </source>
</reference>
<evidence type="ECO:0000313" key="2">
    <source>
        <dbReference type="Proteomes" id="UP000316079"/>
    </source>
</evidence>
<name>A0A553QU78_9TELE</name>
<comment type="caution">
    <text evidence="1">The sequence shown here is derived from an EMBL/GenBank/DDBJ whole genome shotgun (WGS) entry which is preliminary data.</text>
</comment>
<dbReference type="AlphaFoldDB" id="A0A553QU78"/>
<protein>
    <submittedName>
        <fullName evidence="1">Uncharacterized protein</fullName>
    </submittedName>
</protein>
<gene>
    <name evidence="1" type="ORF">DNTS_032373</name>
</gene>
<dbReference type="OrthoDB" id="10649388at2759"/>
<evidence type="ECO:0000313" key="1">
    <source>
        <dbReference type="EMBL" id="TRY93520.1"/>
    </source>
</evidence>
<organism evidence="1 2">
    <name type="scientific">Danionella cerebrum</name>
    <dbReference type="NCBI Taxonomy" id="2873325"/>
    <lineage>
        <taxon>Eukaryota</taxon>
        <taxon>Metazoa</taxon>
        <taxon>Chordata</taxon>
        <taxon>Craniata</taxon>
        <taxon>Vertebrata</taxon>
        <taxon>Euteleostomi</taxon>
        <taxon>Actinopterygii</taxon>
        <taxon>Neopterygii</taxon>
        <taxon>Teleostei</taxon>
        <taxon>Ostariophysi</taxon>
        <taxon>Cypriniformes</taxon>
        <taxon>Danionidae</taxon>
        <taxon>Danioninae</taxon>
        <taxon>Danionella</taxon>
    </lineage>
</organism>